<name>A0A1M6T307_9BACT</name>
<dbReference type="STRING" id="1121393.SAMN02745216_03582"/>
<keyword evidence="14 17" id="KW-0676">Redox-active center</keyword>
<evidence type="ECO:0000256" key="2">
    <source>
        <dbReference type="ARBA" id="ARBA00004691"/>
    </source>
</evidence>
<evidence type="ECO:0000313" key="19">
    <source>
        <dbReference type="Proteomes" id="UP000183994"/>
    </source>
</evidence>
<dbReference type="RefSeq" id="WP_073477625.1">
    <property type="nucleotide sequence ID" value="NZ_FQZU01000026.1"/>
</dbReference>
<dbReference type="GO" id="GO:0008616">
    <property type="term" value="P:tRNA queuosine(34) biosynthetic process"/>
    <property type="evidence" value="ECO:0007669"/>
    <property type="project" value="UniProtKB-UniRule"/>
</dbReference>
<gene>
    <name evidence="17" type="primary">queH</name>
    <name evidence="18" type="ORF">SAMN02745216_03582</name>
</gene>
<evidence type="ECO:0000256" key="5">
    <source>
        <dbReference type="ARBA" id="ARBA00016895"/>
    </source>
</evidence>
<organism evidence="18 19">
    <name type="scientific">Desulfatibacillum alkenivorans DSM 16219</name>
    <dbReference type="NCBI Taxonomy" id="1121393"/>
    <lineage>
        <taxon>Bacteria</taxon>
        <taxon>Pseudomonadati</taxon>
        <taxon>Thermodesulfobacteriota</taxon>
        <taxon>Desulfobacteria</taxon>
        <taxon>Desulfobacterales</taxon>
        <taxon>Desulfatibacillaceae</taxon>
        <taxon>Desulfatibacillum</taxon>
    </lineage>
</organism>
<keyword evidence="12 17" id="KW-0411">Iron-sulfur</keyword>
<keyword evidence="19" id="KW-1185">Reference proteome</keyword>
<comment type="similarity">
    <text evidence="3 17">Belongs to the QueH family.</text>
</comment>
<dbReference type="GO" id="GO:0051539">
    <property type="term" value="F:4 iron, 4 sulfur cluster binding"/>
    <property type="evidence" value="ECO:0007669"/>
    <property type="project" value="UniProtKB-UniRule"/>
</dbReference>
<evidence type="ECO:0000256" key="10">
    <source>
        <dbReference type="ARBA" id="ARBA00023002"/>
    </source>
</evidence>
<evidence type="ECO:0000256" key="8">
    <source>
        <dbReference type="ARBA" id="ARBA00022723"/>
    </source>
</evidence>
<feature type="binding site" evidence="17">
    <location>
        <position position="86"/>
    </location>
    <ligand>
        <name>[4Fe-4S] cluster</name>
        <dbReference type="ChEBI" id="CHEBI:49883"/>
    </ligand>
</feature>
<evidence type="ECO:0000256" key="7">
    <source>
        <dbReference type="ARBA" id="ARBA00022694"/>
    </source>
</evidence>
<dbReference type="PANTHER" id="PTHR36701">
    <property type="entry name" value="EPOXYQUEUOSINE REDUCTASE QUEH"/>
    <property type="match status" value="1"/>
</dbReference>
<feature type="binding site" evidence="17">
    <location>
        <position position="9"/>
    </location>
    <ligand>
        <name>[4Fe-4S] cluster</name>
        <dbReference type="ChEBI" id="CHEBI:49883"/>
    </ligand>
</feature>
<feature type="binding site" evidence="17">
    <location>
        <position position="83"/>
    </location>
    <ligand>
        <name>[4Fe-4S] cluster</name>
        <dbReference type="ChEBI" id="CHEBI:49883"/>
    </ligand>
</feature>
<dbReference type="OrthoDB" id="9801033at2"/>
<accession>A0A1M6T307</accession>
<evidence type="ECO:0000256" key="3">
    <source>
        <dbReference type="ARBA" id="ARBA00008207"/>
    </source>
</evidence>
<evidence type="ECO:0000256" key="6">
    <source>
        <dbReference type="ARBA" id="ARBA00022485"/>
    </source>
</evidence>
<dbReference type="GO" id="GO:0052693">
    <property type="term" value="F:epoxyqueuosine reductase activity"/>
    <property type="evidence" value="ECO:0007669"/>
    <property type="project" value="UniProtKB-UniRule"/>
</dbReference>
<comment type="pathway">
    <text evidence="2 17">tRNA modification; tRNA-queuosine biosynthesis.</text>
</comment>
<evidence type="ECO:0000256" key="15">
    <source>
        <dbReference type="ARBA" id="ARBA00031446"/>
    </source>
</evidence>
<comment type="catalytic activity">
    <reaction evidence="16 17">
        <text>epoxyqueuosine(34) in tRNA + AH2 = queuosine(34) in tRNA + A + H2O</text>
        <dbReference type="Rhea" id="RHEA:32159"/>
        <dbReference type="Rhea" id="RHEA-COMP:18571"/>
        <dbReference type="Rhea" id="RHEA-COMP:18582"/>
        <dbReference type="ChEBI" id="CHEBI:13193"/>
        <dbReference type="ChEBI" id="CHEBI:15377"/>
        <dbReference type="ChEBI" id="CHEBI:17499"/>
        <dbReference type="ChEBI" id="CHEBI:194431"/>
        <dbReference type="ChEBI" id="CHEBI:194443"/>
        <dbReference type="EC" id="1.17.99.6"/>
    </reaction>
</comment>
<dbReference type="InterPro" id="IPR003828">
    <property type="entry name" value="QueH"/>
</dbReference>
<dbReference type="UniPathway" id="UPA00392"/>
<feature type="disulfide bond" description="Redox-active" evidence="17">
    <location>
        <begin position="163"/>
        <end position="165"/>
    </location>
</feature>
<proteinExistence type="inferred from homology"/>
<comment type="function">
    <text evidence="1 17">Catalyzes the conversion of epoxyqueuosine (oQ) to queuosine (Q), which is a hypermodified base found in the wobble positions of tRNA(Asp), tRNA(Asn), tRNA(His) and tRNA(Tyr).</text>
</comment>
<evidence type="ECO:0000256" key="11">
    <source>
        <dbReference type="ARBA" id="ARBA00023004"/>
    </source>
</evidence>
<protein>
    <recommendedName>
        <fullName evidence="5 17">Epoxyqueuosine reductase QueH</fullName>
        <ecNumber evidence="4 17">1.17.99.6</ecNumber>
    </recommendedName>
    <alternativeName>
        <fullName evidence="15 17">Queuosine biosynthesis protein QueH</fullName>
    </alternativeName>
</protein>
<evidence type="ECO:0000256" key="1">
    <source>
        <dbReference type="ARBA" id="ARBA00002268"/>
    </source>
</evidence>
<dbReference type="Proteomes" id="UP000183994">
    <property type="component" value="Unassembled WGS sequence"/>
</dbReference>
<evidence type="ECO:0000256" key="4">
    <source>
        <dbReference type="ARBA" id="ARBA00012622"/>
    </source>
</evidence>
<evidence type="ECO:0000256" key="12">
    <source>
        <dbReference type="ARBA" id="ARBA00023014"/>
    </source>
</evidence>
<keyword evidence="11 17" id="KW-0408">Iron</keyword>
<evidence type="ECO:0000256" key="17">
    <source>
        <dbReference type="HAMAP-Rule" id="MF_02089"/>
    </source>
</evidence>
<keyword evidence="9 17" id="KW-0671">Queuosine biosynthesis</keyword>
<sequence length="183" mass="22004">MKILLNICCGPCSIYCLKVLREQGHHVMGTFYRHNIHPFTECMKREETLREYAAAQDLRMVWQQGYEIEEFLRNAAFRETERCRYCYHSRLKAAAMIAKKGKFDAFTTTLLYSKFQKHELIREIGEALGKQYSVPFYYHDFREGWKYGIEESKRLGMYRQQYCGCIYSEKDRYYNAKKDQEAR</sequence>
<dbReference type="Pfam" id="PF02677">
    <property type="entry name" value="QueH"/>
    <property type="match status" value="1"/>
</dbReference>
<dbReference type="HAMAP" id="MF_02089">
    <property type="entry name" value="QueH"/>
    <property type="match status" value="1"/>
</dbReference>
<evidence type="ECO:0000256" key="14">
    <source>
        <dbReference type="ARBA" id="ARBA00023284"/>
    </source>
</evidence>
<keyword evidence="8 17" id="KW-0479">Metal-binding</keyword>
<dbReference type="GO" id="GO:0046872">
    <property type="term" value="F:metal ion binding"/>
    <property type="evidence" value="ECO:0007669"/>
    <property type="project" value="UniProtKB-KW"/>
</dbReference>
<dbReference type="PANTHER" id="PTHR36701:SF1">
    <property type="entry name" value="EPOXYQUEUOSINE REDUCTASE QUEH"/>
    <property type="match status" value="1"/>
</dbReference>
<evidence type="ECO:0000256" key="9">
    <source>
        <dbReference type="ARBA" id="ARBA00022785"/>
    </source>
</evidence>
<feature type="binding site" evidence="17">
    <location>
        <position position="8"/>
    </location>
    <ligand>
        <name>[4Fe-4S] cluster</name>
        <dbReference type="ChEBI" id="CHEBI:49883"/>
    </ligand>
</feature>
<reference evidence="19" key="1">
    <citation type="submission" date="2016-11" db="EMBL/GenBank/DDBJ databases">
        <authorList>
            <person name="Varghese N."/>
            <person name="Submissions S."/>
        </authorList>
    </citation>
    <scope>NUCLEOTIDE SEQUENCE [LARGE SCALE GENOMIC DNA]</scope>
    <source>
        <strain evidence="19">DSM 16219</strain>
    </source>
</reference>
<dbReference type="AlphaFoldDB" id="A0A1M6T307"/>
<dbReference type="EC" id="1.17.99.6" evidence="4 17"/>
<keyword evidence="13 17" id="KW-1015">Disulfide bond</keyword>
<evidence type="ECO:0000313" key="18">
    <source>
        <dbReference type="EMBL" id="SHK51365.1"/>
    </source>
</evidence>
<keyword evidence="6 17" id="KW-0004">4Fe-4S</keyword>
<keyword evidence="10 17" id="KW-0560">Oxidoreductase</keyword>
<evidence type="ECO:0000256" key="16">
    <source>
        <dbReference type="ARBA" id="ARBA00047415"/>
    </source>
</evidence>
<dbReference type="EMBL" id="FQZU01000026">
    <property type="protein sequence ID" value="SHK51365.1"/>
    <property type="molecule type" value="Genomic_DNA"/>
</dbReference>
<keyword evidence="7 17" id="KW-0819">tRNA processing</keyword>
<evidence type="ECO:0000256" key="13">
    <source>
        <dbReference type="ARBA" id="ARBA00023157"/>
    </source>
</evidence>